<feature type="transmembrane region" description="Helical" evidence="2">
    <location>
        <begin position="40"/>
        <end position="72"/>
    </location>
</feature>
<accession>A0A2B7YQG4</accession>
<gene>
    <name evidence="3" type="ORF">RN90_12970</name>
</gene>
<dbReference type="Proteomes" id="UP000226179">
    <property type="component" value="Unassembled WGS sequence"/>
</dbReference>
<keyword evidence="2" id="KW-0812">Transmembrane</keyword>
<keyword evidence="2" id="KW-0472">Membrane</keyword>
<sequence>MKKIFEILIKLYAITFYKSFSYENQKRNGKTYRITKDGKFFYGTLTGIAFALIVFLVGYILEFFIALFSFFLNFIPFLKDLLEFFKLCIFGIGYILLFLGAIHFLLNFRKKLYWKYKVLSVEEVNEVSTGEMSNGEWRKLKREVSNLKGNLARYKREKQEEADNMARQRAYEAEQERIAKQEEMYQKTKNGETINLWDYKNY</sequence>
<evidence type="ECO:0000313" key="3">
    <source>
        <dbReference type="EMBL" id="PGH23301.1"/>
    </source>
</evidence>
<name>A0A2B7YQG4_9FUSO</name>
<proteinExistence type="predicted"/>
<organism evidence="3 4">
    <name type="scientific">Fusobacterium animalis</name>
    <dbReference type="NCBI Taxonomy" id="76859"/>
    <lineage>
        <taxon>Bacteria</taxon>
        <taxon>Fusobacteriati</taxon>
        <taxon>Fusobacteriota</taxon>
        <taxon>Fusobacteriia</taxon>
        <taxon>Fusobacteriales</taxon>
        <taxon>Fusobacteriaceae</taxon>
        <taxon>Fusobacterium</taxon>
    </lineage>
</organism>
<evidence type="ECO:0000256" key="1">
    <source>
        <dbReference type="SAM" id="Coils"/>
    </source>
</evidence>
<dbReference type="AlphaFoldDB" id="A0A2B7YQG4"/>
<feature type="transmembrane region" description="Helical" evidence="2">
    <location>
        <begin position="84"/>
        <end position="106"/>
    </location>
</feature>
<dbReference type="RefSeq" id="WP_158412729.1">
    <property type="nucleotide sequence ID" value="NZ_CP077151.1"/>
</dbReference>
<feature type="coiled-coil region" evidence="1">
    <location>
        <begin position="137"/>
        <end position="191"/>
    </location>
</feature>
<keyword evidence="2" id="KW-1133">Transmembrane helix</keyword>
<evidence type="ECO:0000256" key="2">
    <source>
        <dbReference type="SAM" id="Phobius"/>
    </source>
</evidence>
<protein>
    <submittedName>
        <fullName evidence="3">Uncharacterized protein</fullName>
    </submittedName>
</protein>
<dbReference type="EMBL" id="NJGJ01000002">
    <property type="protein sequence ID" value="PGH23301.1"/>
    <property type="molecule type" value="Genomic_DNA"/>
</dbReference>
<comment type="caution">
    <text evidence="3">The sequence shown here is derived from an EMBL/GenBank/DDBJ whole genome shotgun (WGS) entry which is preliminary data.</text>
</comment>
<reference evidence="3 4" key="1">
    <citation type="submission" date="2017-06" db="EMBL/GenBank/DDBJ databases">
        <title>Draft genome sequence of Fusobacterium nucleatum subsp. animalis KCOM 1280 (=ChDC F318).</title>
        <authorList>
            <person name="Kook J.-K."/>
            <person name="Park S.-N."/>
            <person name="Lim Y.K."/>
            <person name="Roh H."/>
        </authorList>
    </citation>
    <scope>NUCLEOTIDE SEQUENCE [LARGE SCALE GENOMIC DNA]</scope>
    <source>
        <strain evidence="4">KCOM 1280 ( ChDC F318)</strain>
    </source>
</reference>
<evidence type="ECO:0000313" key="4">
    <source>
        <dbReference type="Proteomes" id="UP000226179"/>
    </source>
</evidence>
<keyword evidence="1" id="KW-0175">Coiled coil</keyword>